<gene>
    <name evidence="1" type="ORF">M9H77_08605</name>
</gene>
<comment type="caution">
    <text evidence="1">The sequence shown here is derived from an EMBL/GenBank/DDBJ whole genome shotgun (WGS) entry which is preliminary data.</text>
</comment>
<evidence type="ECO:0000313" key="1">
    <source>
        <dbReference type="EMBL" id="KAI5677655.1"/>
    </source>
</evidence>
<sequence>MVCGSKKNRDHPDTSTPTTADFISQGKSASPTVMSTPSDAIFHTPVRHPFILLLSSRPTPLPSARLPAAPTQGMIESHIIILPTAGRLMQVLGRSRTEQRTYGRKSSGICCCKKGIDGTRCISVPHGMLRRNKPHYMLTKRSRRWHRGTVYRAVVVRGPVKYQELKANAERLHIETRSPMLTDEQLMFEATGGSNKGHVYSFG</sequence>
<accession>A0ACC0BYF0</accession>
<keyword evidence="2" id="KW-1185">Reference proteome</keyword>
<reference evidence="2" key="1">
    <citation type="journal article" date="2023" name="Nat. Plants">
        <title>Single-cell RNA sequencing provides a high-resolution roadmap for understanding the multicellular compartmentation of specialized metabolism.</title>
        <authorList>
            <person name="Sun S."/>
            <person name="Shen X."/>
            <person name="Li Y."/>
            <person name="Li Y."/>
            <person name="Wang S."/>
            <person name="Li R."/>
            <person name="Zhang H."/>
            <person name="Shen G."/>
            <person name="Guo B."/>
            <person name="Wei J."/>
            <person name="Xu J."/>
            <person name="St-Pierre B."/>
            <person name="Chen S."/>
            <person name="Sun C."/>
        </authorList>
    </citation>
    <scope>NUCLEOTIDE SEQUENCE [LARGE SCALE GENOMIC DNA]</scope>
</reference>
<name>A0ACC0BYF0_CATRO</name>
<proteinExistence type="predicted"/>
<organism evidence="1 2">
    <name type="scientific">Catharanthus roseus</name>
    <name type="common">Madagascar periwinkle</name>
    <name type="synonym">Vinca rosea</name>
    <dbReference type="NCBI Taxonomy" id="4058"/>
    <lineage>
        <taxon>Eukaryota</taxon>
        <taxon>Viridiplantae</taxon>
        <taxon>Streptophyta</taxon>
        <taxon>Embryophyta</taxon>
        <taxon>Tracheophyta</taxon>
        <taxon>Spermatophyta</taxon>
        <taxon>Magnoliopsida</taxon>
        <taxon>eudicotyledons</taxon>
        <taxon>Gunneridae</taxon>
        <taxon>Pentapetalae</taxon>
        <taxon>asterids</taxon>
        <taxon>lamiids</taxon>
        <taxon>Gentianales</taxon>
        <taxon>Apocynaceae</taxon>
        <taxon>Rauvolfioideae</taxon>
        <taxon>Vinceae</taxon>
        <taxon>Catharanthinae</taxon>
        <taxon>Catharanthus</taxon>
    </lineage>
</organism>
<dbReference type="EMBL" id="CM044702">
    <property type="protein sequence ID" value="KAI5677655.1"/>
    <property type="molecule type" value="Genomic_DNA"/>
</dbReference>
<evidence type="ECO:0000313" key="2">
    <source>
        <dbReference type="Proteomes" id="UP001060085"/>
    </source>
</evidence>
<dbReference type="Proteomes" id="UP001060085">
    <property type="component" value="Linkage Group LG02"/>
</dbReference>
<protein>
    <submittedName>
        <fullName evidence="1">Uncharacterized protein</fullName>
    </submittedName>
</protein>